<sequence length="266" mass="31334">MIRCFRSTKFIYYIISFIGSVYIWMKLLWINNFYLGGLFAIIWIIAIALIMNSFAWIKMKKIINIMRDDCNPEKYLQICNELLSHCKDKKSRTLLMLNLSTGYLKAGDRDRAQMILDRIDENGKGRRGATYRASYYNNLVSYFFLEKETGNVIASMEKLKIALNNKKLSRVYKNKFLCSYNEKESLLNMTNDIYDGAEQLFNDVLIRENHMLGKVYVKYILGIIYLHDNRLCEAREAFEFVVKNGGTLFYVKMAQKHLKKMIEIEI</sequence>
<proteinExistence type="predicted"/>
<keyword evidence="3" id="KW-1185">Reference proteome</keyword>
<protein>
    <recommendedName>
        <fullName evidence="4">Tetratricopeptide repeat-containing protein</fullName>
    </recommendedName>
</protein>
<evidence type="ECO:0008006" key="4">
    <source>
        <dbReference type="Google" id="ProtNLM"/>
    </source>
</evidence>
<dbReference type="Gene3D" id="1.25.40.10">
    <property type="entry name" value="Tetratricopeptide repeat domain"/>
    <property type="match status" value="1"/>
</dbReference>
<dbReference type="EMBL" id="FOJI01000005">
    <property type="protein sequence ID" value="SEW14440.1"/>
    <property type="molecule type" value="Genomic_DNA"/>
</dbReference>
<accession>A0A1I0PJN4</accession>
<reference evidence="2 3" key="1">
    <citation type="submission" date="2016-10" db="EMBL/GenBank/DDBJ databases">
        <authorList>
            <person name="de Groot N.N."/>
        </authorList>
    </citation>
    <scope>NUCLEOTIDE SEQUENCE [LARGE SCALE GENOMIC DNA]</scope>
    <source>
        <strain evidence="2 3">DSM 9179</strain>
    </source>
</reference>
<feature type="transmembrane region" description="Helical" evidence="1">
    <location>
        <begin position="33"/>
        <end position="57"/>
    </location>
</feature>
<dbReference type="STRING" id="99656.SAMN05421659_105127"/>
<keyword evidence="1" id="KW-0812">Transmembrane</keyword>
<dbReference type="OrthoDB" id="2105837at2"/>
<feature type="transmembrane region" description="Helical" evidence="1">
    <location>
        <begin position="10"/>
        <end position="27"/>
    </location>
</feature>
<evidence type="ECO:0000256" key="1">
    <source>
        <dbReference type="SAM" id="Phobius"/>
    </source>
</evidence>
<evidence type="ECO:0000313" key="3">
    <source>
        <dbReference type="Proteomes" id="UP000199701"/>
    </source>
</evidence>
<evidence type="ECO:0000313" key="2">
    <source>
        <dbReference type="EMBL" id="SEW14440.1"/>
    </source>
</evidence>
<keyword evidence="1" id="KW-1133">Transmembrane helix</keyword>
<dbReference type="RefSeq" id="WP_092452570.1">
    <property type="nucleotide sequence ID" value="NZ_FOJI01000005.1"/>
</dbReference>
<dbReference type="InterPro" id="IPR011990">
    <property type="entry name" value="TPR-like_helical_dom_sf"/>
</dbReference>
<dbReference type="AlphaFoldDB" id="A0A1I0PJN4"/>
<organism evidence="2 3">
    <name type="scientific">[Clostridium] fimetarium</name>
    <dbReference type="NCBI Taxonomy" id="99656"/>
    <lineage>
        <taxon>Bacteria</taxon>
        <taxon>Bacillati</taxon>
        <taxon>Bacillota</taxon>
        <taxon>Clostridia</taxon>
        <taxon>Lachnospirales</taxon>
        <taxon>Lachnospiraceae</taxon>
    </lineage>
</organism>
<name>A0A1I0PJN4_9FIRM</name>
<keyword evidence="1" id="KW-0472">Membrane</keyword>
<dbReference type="Proteomes" id="UP000199701">
    <property type="component" value="Unassembled WGS sequence"/>
</dbReference>
<gene>
    <name evidence="2" type="ORF">SAMN05421659_105127</name>
</gene>